<gene>
    <name evidence="1" type="ORF">PHYPA_005538</name>
</gene>
<accession>A0A2K1KXM6</accession>
<evidence type="ECO:0000313" key="1">
    <source>
        <dbReference type="EMBL" id="PNR58543.1"/>
    </source>
</evidence>
<reference evidence="1 3" key="2">
    <citation type="journal article" date="2018" name="Plant J.">
        <title>The Physcomitrella patens chromosome-scale assembly reveals moss genome structure and evolution.</title>
        <authorList>
            <person name="Lang D."/>
            <person name="Ullrich K.K."/>
            <person name="Murat F."/>
            <person name="Fuchs J."/>
            <person name="Jenkins J."/>
            <person name="Haas F.B."/>
            <person name="Piednoel M."/>
            <person name="Gundlach H."/>
            <person name="Van Bel M."/>
            <person name="Meyberg R."/>
            <person name="Vives C."/>
            <person name="Morata J."/>
            <person name="Symeonidi A."/>
            <person name="Hiss M."/>
            <person name="Muchero W."/>
            <person name="Kamisugi Y."/>
            <person name="Saleh O."/>
            <person name="Blanc G."/>
            <person name="Decker E.L."/>
            <person name="van Gessel N."/>
            <person name="Grimwood J."/>
            <person name="Hayes R.D."/>
            <person name="Graham S.W."/>
            <person name="Gunter L.E."/>
            <person name="McDaniel S.F."/>
            <person name="Hoernstein S.N.W."/>
            <person name="Larsson A."/>
            <person name="Li F.W."/>
            <person name="Perroud P.F."/>
            <person name="Phillips J."/>
            <person name="Ranjan P."/>
            <person name="Rokshar D.S."/>
            <person name="Rothfels C.J."/>
            <person name="Schneider L."/>
            <person name="Shu S."/>
            <person name="Stevenson D.W."/>
            <person name="Thummler F."/>
            <person name="Tillich M."/>
            <person name="Villarreal Aguilar J.C."/>
            <person name="Widiez T."/>
            <person name="Wong G.K."/>
            <person name="Wymore A."/>
            <person name="Zhang Y."/>
            <person name="Zimmer A.D."/>
            <person name="Quatrano R.S."/>
            <person name="Mayer K.F.X."/>
            <person name="Goodstein D."/>
            <person name="Casacuberta J.M."/>
            <person name="Vandepoele K."/>
            <person name="Reski R."/>
            <person name="Cuming A.C."/>
            <person name="Tuskan G.A."/>
            <person name="Maumus F."/>
            <person name="Salse J."/>
            <person name="Schmutz J."/>
            <person name="Rensing S.A."/>
        </authorList>
    </citation>
    <scope>NUCLEOTIDE SEQUENCE [LARGE SCALE GENOMIC DNA]</scope>
    <source>
        <strain evidence="2 3">cv. Gransden 2004</strain>
    </source>
</reference>
<name>A0A2K1KXM6_PHYPA</name>
<dbReference type="AlphaFoldDB" id="A0A2K1KXM6"/>
<dbReference type="Gramene" id="Pp3c3_37951V3.1">
    <property type="protein sequence ID" value="PAC:32944195.CDS.1"/>
    <property type="gene ID" value="Pp3c3_37951"/>
</dbReference>
<evidence type="ECO:0000313" key="3">
    <source>
        <dbReference type="Proteomes" id="UP000006727"/>
    </source>
</evidence>
<dbReference type="EnsemblPlants" id="Pp3c3_37951V3.1">
    <property type="protein sequence ID" value="PAC:32944195.CDS.1"/>
    <property type="gene ID" value="Pp3c3_37951"/>
</dbReference>
<keyword evidence="3" id="KW-1185">Reference proteome</keyword>
<organism evidence="1">
    <name type="scientific">Physcomitrium patens</name>
    <name type="common">Spreading-leaved earth moss</name>
    <name type="synonym">Physcomitrella patens</name>
    <dbReference type="NCBI Taxonomy" id="3218"/>
    <lineage>
        <taxon>Eukaryota</taxon>
        <taxon>Viridiplantae</taxon>
        <taxon>Streptophyta</taxon>
        <taxon>Embryophyta</taxon>
        <taxon>Bryophyta</taxon>
        <taxon>Bryophytina</taxon>
        <taxon>Bryopsida</taxon>
        <taxon>Funariidae</taxon>
        <taxon>Funariales</taxon>
        <taxon>Funariaceae</taxon>
        <taxon>Physcomitrium</taxon>
    </lineage>
</organism>
<sequence length="178" mass="19819">MGSHPTSYYTTEGFSAIMTSEPSLTPLDLVTTSTLLLAITPLNLRELLVSMTPQRLIDFFLEDQVLHKLRPVMATMDSLLPPRSSQMVTPLLRPTSSFLGHHPSLVNINKLLLLSFGKLSLGVDYLAFISNFTAVADAYQASEAYKVLQYSTFLLCDAQDLFESCLSHITPPTWTYNQ</sequence>
<protein>
    <submittedName>
        <fullName evidence="1 2">Uncharacterized protein</fullName>
    </submittedName>
</protein>
<reference evidence="2" key="3">
    <citation type="submission" date="2020-12" db="UniProtKB">
        <authorList>
            <consortium name="EnsemblPlants"/>
        </authorList>
    </citation>
    <scope>IDENTIFICATION</scope>
</reference>
<reference evidence="1 3" key="1">
    <citation type="journal article" date="2008" name="Science">
        <title>The Physcomitrella genome reveals evolutionary insights into the conquest of land by plants.</title>
        <authorList>
            <person name="Rensing S."/>
            <person name="Lang D."/>
            <person name="Zimmer A."/>
            <person name="Terry A."/>
            <person name="Salamov A."/>
            <person name="Shapiro H."/>
            <person name="Nishiyama T."/>
            <person name="Perroud P.-F."/>
            <person name="Lindquist E."/>
            <person name="Kamisugi Y."/>
            <person name="Tanahashi T."/>
            <person name="Sakakibara K."/>
            <person name="Fujita T."/>
            <person name="Oishi K."/>
            <person name="Shin-I T."/>
            <person name="Kuroki Y."/>
            <person name="Toyoda A."/>
            <person name="Suzuki Y."/>
            <person name="Hashimoto A."/>
            <person name="Yamaguchi K."/>
            <person name="Sugano A."/>
            <person name="Kohara Y."/>
            <person name="Fujiyama A."/>
            <person name="Anterola A."/>
            <person name="Aoki S."/>
            <person name="Ashton N."/>
            <person name="Barbazuk W.B."/>
            <person name="Barker E."/>
            <person name="Bennetzen J."/>
            <person name="Bezanilla M."/>
            <person name="Blankenship R."/>
            <person name="Cho S.H."/>
            <person name="Dutcher S."/>
            <person name="Estelle M."/>
            <person name="Fawcett J.A."/>
            <person name="Gundlach H."/>
            <person name="Hanada K."/>
            <person name="Heyl A."/>
            <person name="Hicks K.A."/>
            <person name="Hugh J."/>
            <person name="Lohr M."/>
            <person name="Mayer K."/>
            <person name="Melkozernov A."/>
            <person name="Murata T."/>
            <person name="Nelson D."/>
            <person name="Pils B."/>
            <person name="Prigge M."/>
            <person name="Reiss B."/>
            <person name="Renner T."/>
            <person name="Rombauts S."/>
            <person name="Rushton P."/>
            <person name="Sanderfoot A."/>
            <person name="Schween G."/>
            <person name="Shiu S.-H."/>
            <person name="Stueber K."/>
            <person name="Theodoulou F.L."/>
            <person name="Tu H."/>
            <person name="Van de Peer Y."/>
            <person name="Verrier P.J."/>
            <person name="Waters E."/>
            <person name="Wood A."/>
            <person name="Yang L."/>
            <person name="Cove D."/>
            <person name="Cuming A."/>
            <person name="Hasebe M."/>
            <person name="Lucas S."/>
            <person name="Mishler D.B."/>
            <person name="Reski R."/>
            <person name="Grigoriev I."/>
            <person name="Quatrano R.S."/>
            <person name="Boore J.L."/>
        </authorList>
    </citation>
    <scope>NUCLEOTIDE SEQUENCE [LARGE SCALE GENOMIC DNA]</scope>
    <source>
        <strain evidence="2 3">cv. Gransden 2004</strain>
    </source>
</reference>
<dbReference type="EMBL" id="ABEU02000003">
    <property type="protein sequence ID" value="PNR58543.1"/>
    <property type="molecule type" value="Genomic_DNA"/>
</dbReference>
<proteinExistence type="predicted"/>
<dbReference type="InParanoid" id="A0A2K1KXM6"/>
<evidence type="ECO:0000313" key="2">
    <source>
        <dbReference type="EnsemblPlants" id="PAC:32944195.CDS.1"/>
    </source>
</evidence>
<dbReference type="Proteomes" id="UP000006727">
    <property type="component" value="Chromosome 3"/>
</dbReference>